<dbReference type="EMBL" id="HACM01010993">
    <property type="protein sequence ID" value="CRZ11435.1"/>
    <property type="molecule type" value="Transcribed_RNA"/>
</dbReference>
<proteinExistence type="predicted"/>
<dbReference type="AlphaFoldDB" id="A0A0H5RB60"/>
<organism evidence="1">
    <name type="scientific">Spongospora subterranea</name>
    <dbReference type="NCBI Taxonomy" id="70186"/>
    <lineage>
        <taxon>Eukaryota</taxon>
        <taxon>Sar</taxon>
        <taxon>Rhizaria</taxon>
        <taxon>Endomyxa</taxon>
        <taxon>Phytomyxea</taxon>
        <taxon>Plasmodiophorida</taxon>
        <taxon>Plasmodiophoridae</taxon>
        <taxon>Spongospora</taxon>
    </lineage>
</organism>
<evidence type="ECO:0000313" key="1">
    <source>
        <dbReference type="EMBL" id="CRZ11435.1"/>
    </source>
</evidence>
<name>A0A0H5RB60_9EUKA</name>
<protein>
    <submittedName>
        <fullName evidence="1">Uncharacterized protein</fullName>
    </submittedName>
</protein>
<sequence length="177" mass="19910">MAGVTPVTNIELYISVHTPSNIEQQLNPKSNQGTFTEPRFETTLFLPLQCPKWHSEAIRFEITICSERFPIFVCNFGEFRGSFAAGDTFSCGFNEARMSVRKALERRLLMSILVTDCSGIIRRNRLATNLIDLLFILEQKENHLPIIVDAAAFSTINCSTGECKRGYAHSCEAEVRA</sequence>
<accession>A0A0H5RB60</accession>
<reference evidence="1" key="1">
    <citation type="submission" date="2015-04" db="EMBL/GenBank/DDBJ databases">
        <title>The genome sequence of the plant pathogenic Rhizarian Plasmodiophora brassicae reveals insights in its biotrophic life cycle and the origin of chitin synthesis.</title>
        <authorList>
            <person name="Schwelm A."/>
            <person name="Fogelqvist J."/>
            <person name="Knaust A."/>
            <person name="Julke S."/>
            <person name="Lilja T."/>
            <person name="Dhandapani V."/>
            <person name="Bonilla-Rosso G."/>
            <person name="Karlsson M."/>
            <person name="Shevchenko A."/>
            <person name="Choi S.R."/>
            <person name="Kim H.G."/>
            <person name="Park J.Y."/>
            <person name="Lim Y.P."/>
            <person name="Ludwig-Muller J."/>
            <person name="Dixelius C."/>
        </authorList>
    </citation>
    <scope>NUCLEOTIDE SEQUENCE</scope>
    <source>
        <tissue evidence="1">Potato root galls</tissue>
    </source>
</reference>